<dbReference type="CDD" id="cd00590">
    <property type="entry name" value="RRM_SF"/>
    <property type="match status" value="1"/>
</dbReference>
<dbReference type="GO" id="GO:0003723">
    <property type="term" value="F:RNA binding"/>
    <property type="evidence" value="ECO:0007669"/>
    <property type="project" value="UniProtKB-UniRule"/>
</dbReference>
<evidence type="ECO:0000256" key="3">
    <source>
        <dbReference type="SAM" id="MobiDB-lite"/>
    </source>
</evidence>
<sequence>MKKSTKIEIDELFDDTSVTLNSAIENVKTTETDTNNSNDKFFDDEELDQNVLLGINEEQEDFDILGLRNDNCESKSEQLNENNQPNAENNSLNDEKQEKEESIERNERISENTNDVLNDEKIGSKNEKKRESNMTSKQEIDIQSYKQIGNSNRGNDLDNFKQRINYKERSPQKQLRHTHFREKNYNNFRSNQMTIIPNSFSTSNYQTNTNPINFSQSITIPQPGLQVSSNFNQNFNTLYNQQVQCYQNNQLTFYNDPQQNVSNFNSNNQLDHMFPIQMNNLQPYQNFLPFNQIQLIQNQQQINSALSLFQYNNNSPSLPSIHSQSFDECYMKEPTKQALASSVYINPSFIAKHNQQKNKNELKKDENKGESNITKSTKSRKDLDLLLEKRLAAELENEKKEEEKRQLTNQHILVSKRKSENEVVLSQTQPPNKISKVDQPKIELTQSKNENLILAEDTEYLRKLEEQKRKREEILRLKEEKRNQRIKQASQVKNENDPIKNSEIKRAVVKKKGSLVNSDNRIIETESNKIVSSASKRIIVQNLSLNTSEKKLMSMCNSINIKDKIIDIKMRKNEAEINFIDKDSAEKFLKNFNRTLIDLSMISVKLM</sequence>
<dbReference type="Gene3D" id="3.30.70.330">
    <property type="match status" value="1"/>
</dbReference>
<evidence type="ECO:0000259" key="4">
    <source>
        <dbReference type="PROSITE" id="PS50102"/>
    </source>
</evidence>
<evidence type="ECO:0000256" key="1">
    <source>
        <dbReference type="PROSITE-ProRule" id="PRU00176"/>
    </source>
</evidence>
<keyword evidence="2" id="KW-0175">Coiled coil</keyword>
<feature type="domain" description="RRM" evidence="4">
    <location>
        <begin position="536"/>
        <end position="607"/>
    </location>
</feature>
<keyword evidence="6" id="KW-1185">Reference proteome</keyword>
<gene>
    <name evidence="5" type="ORF">OXX778_LOCUS12148</name>
</gene>
<feature type="compositionally biased region" description="Polar residues" evidence="3">
    <location>
        <begin position="144"/>
        <end position="154"/>
    </location>
</feature>
<dbReference type="SUPFAM" id="SSF54928">
    <property type="entry name" value="RNA-binding domain, RBD"/>
    <property type="match status" value="1"/>
</dbReference>
<feature type="compositionally biased region" description="Basic and acidic residues" evidence="3">
    <location>
        <begin position="118"/>
        <end position="132"/>
    </location>
</feature>
<proteinExistence type="predicted"/>
<evidence type="ECO:0000256" key="2">
    <source>
        <dbReference type="SAM" id="Coils"/>
    </source>
</evidence>
<feature type="compositionally biased region" description="Basic and acidic residues" evidence="3">
    <location>
        <begin position="93"/>
        <end position="110"/>
    </location>
</feature>
<feature type="compositionally biased region" description="Basic and acidic residues" evidence="3">
    <location>
        <begin position="358"/>
        <end position="369"/>
    </location>
</feature>
<name>A0A814AN51_9BILA</name>
<dbReference type="Proteomes" id="UP000663879">
    <property type="component" value="Unassembled WGS sequence"/>
</dbReference>
<feature type="region of interest" description="Disordered" evidence="3">
    <location>
        <begin position="74"/>
        <end position="158"/>
    </location>
</feature>
<dbReference type="InterPro" id="IPR000504">
    <property type="entry name" value="RRM_dom"/>
</dbReference>
<dbReference type="InterPro" id="IPR012677">
    <property type="entry name" value="Nucleotide-bd_a/b_plait_sf"/>
</dbReference>
<dbReference type="AlphaFoldDB" id="A0A814AN51"/>
<feature type="compositionally biased region" description="Low complexity" evidence="3">
    <location>
        <begin position="79"/>
        <end position="92"/>
    </location>
</feature>
<keyword evidence="1" id="KW-0694">RNA-binding</keyword>
<organism evidence="5 6">
    <name type="scientific">Brachionus calyciflorus</name>
    <dbReference type="NCBI Taxonomy" id="104777"/>
    <lineage>
        <taxon>Eukaryota</taxon>
        <taxon>Metazoa</taxon>
        <taxon>Spiralia</taxon>
        <taxon>Gnathifera</taxon>
        <taxon>Rotifera</taxon>
        <taxon>Eurotatoria</taxon>
        <taxon>Monogononta</taxon>
        <taxon>Pseudotrocha</taxon>
        <taxon>Ploima</taxon>
        <taxon>Brachionidae</taxon>
        <taxon>Brachionus</taxon>
    </lineage>
</organism>
<dbReference type="SMART" id="SM00360">
    <property type="entry name" value="RRM"/>
    <property type="match status" value="1"/>
</dbReference>
<dbReference type="OrthoDB" id="5990677at2759"/>
<dbReference type="InterPro" id="IPR035979">
    <property type="entry name" value="RBD_domain_sf"/>
</dbReference>
<feature type="coiled-coil region" evidence="2">
    <location>
        <begin position="383"/>
        <end position="410"/>
    </location>
</feature>
<accession>A0A814AN51</accession>
<evidence type="ECO:0000313" key="6">
    <source>
        <dbReference type="Proteomes" id="UP000663879"/>
    </source>
</evidence>
<dbReference type="PROSITE" id="PS50102">
    <property type="entry name" value="RRM"/>
    <property type="match status" value="1"/>
</dbReference>
<protein>
    <recommendedName>
        <fullName evidence="4">RRM domain-containing protein</fullName>
    </recommendedName>
</protein>
<dbReference type="EMBL" id="CAJNOC010002157">
    <property type="protein sequence ID" value="CAF0915966.1"/>
    <property type="molecule type" value="Genomic_DNA"/>
</dbReference>
<reference evidence="5" key="1">
    <citation type="submission" date="2021-02" db="EMBL/GenBank/DDBJ databases">
        <authorList>
            <person name="Nowell W R."/>
        </authorList>
    </citation>
    <scope>NUCLEOTIDE SEQUENCE</scope>
    <source>
        <strain evidence="5">Ploen Becks lab</strain>
    </source>
</reference>
<feature type="region of interest" description="Disordered" evidence="3">
    <location>
        <begin position="351"/>
        <end position="377"/>
    </location>
</feature>
<evidence type="ECO:0000313" key="5">
    <source>
        <dbReference type="EMBL" id="CAF0915966.1"/>
    </source>
</evidence>
<comment type="caution">
    <text evidence="5">The sequence shown here is derived from an EMBL/GenBank/DDBJ whole genome shotgun (WGS) entry which is preliminary data.</text>
</comment>